<dbReference type="Proteomes" id="UP000180175">
    <property type="component" value="Chromosome"/>
</dbReference>
<reference evidence="2 3" key="2">
    <citation type="journal article" date="2017" name="Genome Announc.">
        <title>Draft Genome Sequences of Four Alkaliphilic Bacteria Belonging to the Anaerobacillus Genus.</title>
        <authorList>
            <person name="Bassil N.M."/>
            <person name="Lloyd J.R."/>
        </authorList>
    </citation>
    <scope>NUCLEOTIDE SEQUENCE [LARGE SCALE GENOMIC DNA]</scope>
    <source>
        <strain evidence="2 3">NB2006</strain>
    </source>
</reference>
<proteinExistence type="predicted"/>
<dbReference type="EMBL" id="CP063356">
    <property type="protein sequence ID" value="QOY35256.1"/>
    <property type="molecule type" value="Genomic_DNA"/>
</dbReference>
<protein>
    <submittedName>
        <fullName evidence="1">Uncharacterized protein</fullName>
    </submittedName>
</protein>
<reference evidence="1 3" key="1">
    <citation type="submission" date="2016-10" db="EMBL/GenBank/DDBJ databases">
        <title>Draft genome sequences of four alkaliphilic bacteria belonging to the Anaerobacillus genus.</title>
        <authorList>
            <person name="Bassil N.M."/>
            <person name="Lloyd J.R."/>
        </authorList>
    </citation>
    <scope>NUCLEOTIDE SEQUENCE [LARGE SCALE GENOMIC DNA]</scope>
    <source>
        <strain evidence="1 3">NB2006</strain>
    </source>
</reference>
<evidence type="ECO:0000313" key="1">
    <source>
        <dbReference type="EMBL" id="OIJ23221.1"/>
    </source>
</evidence>
<reference evidence="2" key="4">
    <citation type="submission" date="2020-10" db="EMBL/GenBank/DDBJ databases">
        <authorList>
            <person name="Bassil N.M."/>
            <person name="Lloyd J.R."/>
        </authorList>
    </citation>
    <scope>NUCLEOTIDE SEQUENCE</scope>
    <source>
        <strain evidence="2">NB2006</strain>
    </source>
</reference>
<evidence type="ECO:0000313" key="2">
    <source>
        <dbReference type="EMBL" id="QOY35256.1"/>
    </source>
</evidence>
<name>A0A1S2MET6_9BACI</name>
<keyword evidence="3" id="KW-1185">Reference proteome</keyword>
<dbReference type="AlphaFoldDB" id="A0A1S2MET6"/>
<dbReference type="EMBL" id="LQXD01000003">
    <property type="protein sequence ID" value="OIJ23221.1"/>
    <property type="molecule type" value="Genomic_DNA"/>
</dbReference>
<accession>A0A1S2MET6</accession>
<reference evidence="2 3" key="3">
    <citation type="journal article" date="2019" name="Int. J. Syst. Evol. Microbiol.">
        <title>Anaerobacillus isosaccharinicus sp. nov., an alkaliphilic bacterium which degrades isosaccharinic acid.</title>
        <authorList>
            <person name="Bassil N.M."/>
            <person name="Lloyd J.R."/>
        </authorList>
    </citation>
    <scope>NUCLEOTIDE SEQUENCE [LARGE SCALE GENOMIC DNA]</scope>
    <source>
        <strain evidence="2 3">NB2006</strain>
    </source>
</reference>
<dbReference type="KEGG" id="aia:AWH56_021585"/>
<organism evidence="1 3">
    <name type="scientific">Anaerobacillus isosaccharinicus</name>
    <dbReference type="NCBI Taxonomy" id="1532552"/>
    <lineage>
        <taxon>Bacteria</taxon>
        <taxon>Bacillati</taxon>
        <taxon>Bacillota</taxon>
        <taxon>Bacilli</taxon>
        <taxon>Bacillales</taxon>
        <taxon>Bacillaceae</taxon>
        <taxon>Anaerobacillus</taxon>
    </lineage>
</organism>
<dbReference type="RefSeq" id="WP_071315562.1">
    <property type="nucleotide sequence ID" value="NZ_CP063356.2"/>
</dbReference>
<evidence type="ECO:0000313" key="3">
    <source>
        <dbReference type="Proteomes" id="UP000180175"/>
    </source>
</evidence>
<sequence length="119" mass="14197">MVGHNRIRQNLKEPKRDILFNLFEFIIKEYGTDKCTILWWYGEKKPSTKIISIEDSEFLQDLWLKISGNYLLFLPLQFEVNRITEKDEGEFIGMILFTYSHLILKSPDAYEIVYLSLNK</sequence>
<dbReference type="OrthoDB" id="2860151at2"/>
<gene>
    <name evidence="1" type="ORF">AWH56_01860</name>
    <name evidence="2" type="ORF">AWH56_021585</name>
</gene>